<dbReference type="AlphaFoldDB" id="A0A645GBM1"/>
<proteinExistence type="predicted"/>
<name>A0A645GBM1_9ZZZZ</name>
<sequence length="59" mass="6731">MPLDAVRAEPGVEKRHPFQIFHPEYPGETVPERHDRRIEYAVGMDSSVPRNHRIAGIAP</sequence>
<dbReference type="EMBL" id="VSSQ01069428">
    <property type="protein sequence ID" value="MPN21444.1"/>
    <property type="molecule type" value="Genomic_DNA"/>
</dbReference>
<gene>
    <name evidence="1" type="ORF">SDC9_168823</name>
</gene>
<comment type="caution">
    <text evidence="1">The sequence shown here is derived from an EMBL/GenBank/DDBJ whole genome shotgun (WGS) entry which is preliminary data.</text>
</comment>
<protein>
    <submittedName>
        <fullName evidence="1">Uncharacterized protein</fullName>
    </submittedName>
</protein>
<accession>A0A645GBM1</accession>
<organism evidence="1">
    <name type="scientific">bioreactor metagenome</name>
    <dbReference type="NCBI Taxonomy" id="1076179"/>
    <lineage>
        <taxon>unclassified sequences</taxon>
        <taxon>metagenomes</taxon>
        <taxon>ecological metagenomes</taxon>
    </lineage>
</organism>
<evidence type="ECO:0000313" key="1">
    <source>
        <dbReference type="EMBL" id="MPN21444.1"/>
    </source>
</evidence>
<reference evidence="1" key="1">
    <citation type="submission" date="2019-08" db="EMBL/GenBank/DDBJ databases">
        <authorList>
            <person name="Kucharzyk K."/>
            <person name="Murdoch R.W."/>
            <person name="Higgins S."/>
            <person name="Loffler F."/>
        </authorList>
    </citation>
    <scope>NUCLEOTIDE SEQUENCE</scope>
</reference>